<dbReference type="Proteomes" id="UP001218218">
    <property type="component" value="Unassembled WGS sequence"/>
</dbReference>
<proteinExistence type="predicted"/>
<feature type="region of interest" description="Disordered" evidence="1">
    <location>
        <begin position="226"/>
        <end position="247"/>
    </location>
</feature>
<evidence type="ECO:0000256" key="1">
    <source>
        <dbReference type="SAM" id="MobiDB-lite"/>
    </source>
</evidence>
<evidence type="ECO:0000313" key="3">
    <source>
        <dbReference type="Proteomes" id="UP001218218"/>
    </source>
</evidence>
<comment type="caution">
    <text evidence="2">The sequence shown here is derived from an EMBL/GenBank/DDBJ whole genome shotgun (WGS) entry which is preliminary data.</text>
</comment>
<dbReference type="EMBL" id="JARIHO010000139">
    <property type="protein sequence ID" value="KAJ7301260.1"/>
    <property type="molecule type" value="Genomic_DNA"/>
</dbReference>
<dbReference type="AlphaFoldDB" id="A0AAD6YXM9"/>
<sequence>MPLPRAAQHHRHAEPMQLMLLRRNNDAMRQYARDRDADAHSDHACSLPKILSDATPLSQPQPPLLSLSLSCSTSWHIPTPRRDHRRACLRAPRSLHVDPRAATHRLAPMTGFPNLKAGSPTPAVLSTYLRRSSLPSPVLTSLRTILTPLDLRLARRRAHVHPAARHGDHARRGPHLRCIAFQATRDCADSGCRNAVHDAFIGRCMAPLSVGAAAISVATSPLSLPPPSSPFAPASMPIARRLSQSQS</sequence>
<accession>A0AAD6YXM9</accession>
<reference evidence="2" key="1">
    <citation type="submission" date="2023-03" db="EMBL/GenBank/DDBJ databases">
        <title>Massive genome expansion in bonnet fungi (Mycena s.s.) driven by repeated elements and novel gene families across ecological guilds.</title>
        <authorList>
            <consortium name="Lawrence Berkeley National Laboratory"/>
            <person name="Harder C.B."/>
            <person name="Miyauchi S."/>
            <person name="Viragh M."/>
            <person name="Kuo A."/>
            <person name="Thoen E."/>
            <person name="Andreopoulos B."/>
            <person name="Lu D."/>
            <person name="Skrede I."/>
            <person name="Drula E."/>
            <person name="Henrissat B."/>
            <person name="Morin E."/>
            <person name="Kohler A."/>
            <person name="Barry K."/>
            <person name="LaButti K."/>
            <person name="Morin E."/>
            <person name="Salamov A."/>
            <person name="Lipzen A."/>
            <person name="Mereny Z."/>
            <person name="Hegedus B."/>
            <person name="Baldrian P."/>
            <person name="Stursova M."/>
            <person name="Weitz H."/>
            <person name="Taylor A."/>
            <person name="Grigoriev I.V."/>
            <person name="Nagy L.G."/>
            <person name="Martin F."/>
            <person name="Kauserud H."/>
        </authorList>
    </citation>
    <scope>NUCLEOTIDE SEQUENCE</scope>
    <source>
        <strain evidence="2">CBHHK002</strain>
    </source>
</reference>
<protein>
    <submittedName>
        <fullName evidence="2">Uncharacterized protein</fullName>
    </submittedName>
</protein>
<organism evidence="2 3">
    <name type="scientific">Mycena albidolilacea</name>
    <dbReference type="NCBI Taxonomy" id="1033008"/>
    <lineage>
        <taxon>Eukaryota</taxon>
        <taxon>Fungi</taxon>
        <taxon>Dikarya</taxon>
        <taxon>Basidiomycota</taxon>
        <taxon>Agaricomycotina</taxon>
        <taxon>Agaricomycetes</taxon>
        <taxon>Agaricomycetidae</taxon>
        <taxon>Agaricales</taxon>
        <taxon>Marasmiineae</taxon>
        <taxon>Mycenaceae</taxon>
        <taxon>Mycena</taxon>
    </lineage>
</organism>
<evidence type="ECO:0000313" key="2">
    <source>
        <dbReference type="EMBL" id="KAJ7301260.1"/>
    </source>
</evidence>
<name>A0AAD6YXM9_9AGAR</name>
<keyword evidence="3" id="KW-1185">Reference proteome</keyword>
<gene>
    <name evidence="2" type="ORF">DFH08DRAFT_993917</name>
</gene>